<accession>A0A3P1BMX6</accession>
<organism evidence="1 2">
    <name type="scientific">Larkinella rosea</name>
    <dbReference type="NCBI Taxonomy" id="2025312"/>
    <lineage>
        <taxon>Bacteria</taxon>
        <taxon>Pseudomonadati</taxon>
        <taxon>Bacteroidota</taxon>
        <taxon>Cytophagia</taxon>
        <taxon>Cytophagales</taxon>
        <taxon>Spirosomataceae</taxon>
        <taxon>Larkinella</taxon>
    </lineage>
</organism>
<sequence length="167" mass="19706">MIFDFEGGLFVFTKLTNKNRSYSIYSTKLIIDKANSFGVFYLNCIVKEINHYLSPFFGTSGRLLFLTDPDKETISKEERTFERIRFEGSFFLECESNSFLLTPFLEQQLIAVFETAVKRGFEYILRHLFTSVEIQLLEEQKQPMMNSFGNLQWDFRKVGRISVFQHK</sequence>
<protein>
    <submittedName>
        <fullName evidence="1">Uncharacterized protein</fullName>
    </submittedName>
</protein>
<comment type="caution">
    <text evidence="1">The sequence shown here is derived from an EMBL/GenBank/DDBJ whole genome shotgun (WGS) entry which is preliminary data.</text>
</comment>
<dbReference type="RefSeq" id="WP_124876310.1">
    <property type="nucleotide sequence ID" value="NZ_RQJO01000009.1"/>
</dbReference>
<evidence type="ECO:0000313" key="2">
    <source>
        <dbReference type="Proteomes" id="UP000271925"/>
    </source>
</evidence>
<proteinExistence type="predicted"/>
<dbReference type="AlphaFoldDB" id="A0A3P1BMX6"/>
<gene>
    <name evidence="1" type="ORF">EHT25_16820</name>
</gene>
<dbReference type="Proteomes" id="UP000271925">
    <property type="component" value="Unassembled WGS sequence"/>
</dbReference>
<reference evidence="1 2" key="1">
    <citation type="submission" date="2018-11" db="EMBL/GenBank/DDBJ databases">
        <authorList>
            <person name="Zhou Z."/>
            <person name="Wang G."/>
        </authorList>
    </citation>
    <scope>NUCLEOTIDE SEQUENCE [LARGE SCALE GENOMIC DNA]</scope>
    <source>
        <strain evidence="1 2">KCTC52004</strain>
    </source>
</reference>
<evidence type="ECO:0000313" key="1">
    <source>
        <dbReference type="EMBL" id="RRB02146.1"/>
    </source>
</evidence>
<keyword evidence="2" id="KW-1185">Reference proteome</keyword>
<name>A0A3P1BMX6_9BACT</name>
<dbReference type="EMBL" id="RQJO01000009">
    <property type="protein sequence ID" value="RRB02146.1"/>
    <property type="molecule type" value="Genomic_DNA"/>
</dbReference>